<evidence type="ECO:0000313" key="3">
    <source>
        <dbReference type="Proteomes" id="UP000769617"/>
    </source>
</evidence>
<reference evidence="2 3" key="1">
    <citation type="submission" date="2021-07" db="EMBL/GenBank/DDBJ databases">
        <authorList>
            <person name="So Y."/>
        </authorList>
    </citation>
    <scope>NUCLEOTIDE SEQUENCE [LARGE SCALE GENOMIC DNA]</scope>
    <source>
        <strain evidence="2 3">Y3S6</strain>
    </source>
</reference>
<dbReference type="EMBL" id="JAHYCA010000002">
    <property type="protein sequence ID" value="MBW6390714.1"/>
    <property type="molecule type" value="Genomic_DNA"/>
</dbReference>
<feature type="domain" description="T6SS Phospholipase effector Tle1-like catalytic" evidence="1">
    <location>
        <begin position="2"/>
        <end position="253"/>
    </location>
</feature>
<gene>
    <name evidence="2" type="ORF">KPL81_06010</name>
</gene>
<keyword evidence="3" id="KW-1185">Reference proteome</keyword>
<organism evidence="2 3">
    <name type="scientific">Billgrantia antri</name>
    <dbReference type="NCBI Taxonomy" id="2846777"/>
    <lineage>
        <taxon>Bacteria</taxon>
        <taxon>Pseudomonadati</taxon>
        <taxon>Pseudomonadota</taxon>
        <taxon>Gammaproteobacteria</taxon>
        <taxon>Oceanospirillales</taxon>
        <taxon>Halomonadaceae</taxon>
        <taxon>Billgrantia</taxon>
    </lineage>
</organism>
<name>A0ABS6ZKW6_9GAMM</name>
<protein>
    <submittedName>
        <fullName evidence="2">DUF2235 domain-containing protein</fullName>
    </submittedName>
</protein>
<sequence length="338" mass="38226">MKRIVICADGTWQRPESDDPTHVLRLARGIASGCDTDTKQVVYYDWGIGTECNSIRSGTSGTGIDKGIMDCYRFIVHNYEPGDQLFLFGFSRGAYTVRSLAGLIRNCGVLLRLYADRIPEAYQLYRQRSRNSAPDADTSINFRRAYAVADRTEIEFIGVWDTVGAFGIPAPFLGTLGTERYLFHDTEPSNIIRHARHAVSIDENRQDFEPTLWSAKPGIDLKQVWFAGVHTDIGGGYPQHELGDCAGKWIANEAERFGLTFEPHFLASMNPSHSGRQHDEYKGFYKIMRRAQYRTPEPCLHQSVRLRWEDPHVTYQSPALSQLLDSVDGDWGRVELVG</sequence>
<dbReference type="Proteomes" id="UP000769617">
    <property type="component" value="Unassembled WGS sequence"/>
</dbReference>
<proteinExistence type="predicted"/>
<comment type="caution">
    <text evidence="2">The sequence shown here is derived from an EMBL/GenBank/DDBJ whole genome shotgun (WGS) entry which is preliminary data.</text>
</comment>
<accession>A0ABS6ZKW6</accession>
<dbReference type="Pfam" id="PF09994">
    <property type="entry name" value="T6SS_Tle1-like_cat"/>
    <property type="match status" value="1"/>
</dbReference>
<dbReference type="PANTHER" id="PTHR33840:SF1">
    <property type="entry name" value="TLE1 PHOSPHOLIPASE DOMAIN-CONTAINING PROTEIN"/>
    <property type="match status" value="1"/>
</dbReference>
<dbReference type="RefSeq" id="WP_219791073.1">
    <property type="nucleotide sequence ID" value="NZ_JAHYCA010000002.1"/>
</dbReference>
<evidence type="ECO:0000313" key="2">
    <source>
        <dbReference type="EMBL" id="MBW6390714.1"/>
    </source>
</evidence>
<evidence type="ECO:0000259" key="1">
    <source>
        <dbReference type="Pfam" id="PF09994"/>
    </source>
</evidence>
<dbReference type="PANTHER" id="PTHR33840">
    <property type="match status" value="1"/>
</dbReference>
<dbReference type="InterPro" id="IPR018712">
    <property type="entry name" value="Tle1-like_cat"/>
</dbReference>